<gene>
    <name evidence="1" type="ORF">HMPREF9248_0330</name>
</gene>
<sequence length="49" mass="5359">MCATILQPPIVVYNGVLHISSRKACCMPRRKPAQNATYEAAQASLTKKV</sequence>
<dbReference type="Proteomes" id="UP000004431">
    <property type="component" value="Unassembled WGS sequence"/>
</dbReference>
<accession>A0ABN0AZX0</accession>
<protein>
    <submittedName>
        <fullName evidence="1">Uncharacterized protein</fullName>
    </submittedName>
</protein>
<organism evidence="1 2">
    <name type="scientific">Fannyhessea vaginae PB189-T1-4</name>
    <dbReference type="NCBI Taxonomy" id="866774"/>
    <lineage>
        <taxon>Bacteria</taxon>
        <taxon>Bacillati</taxon>
        <taxon>Actinomycetota</taxon>
        <taxon>Coriobacteriia</taxon>
        <taxon>Coriobacteriales</taxon>
        <taxon>Atopobiaceae</taxon>
        <taxon>Fannyhessea</taxon>
    </lineage>
</organism>
<evidence type="ECO:0000313" key="1">
    <source>
        <dbReference type="EMBL" id="EFL44059.1"/>
    </source>
</evidence>
<proteinExistence type="predicted"/>
<name>A0ABN0AZX0_9ACTN</name>
<dbReference type="EMBL" id="AEDQ01000020">
    <property type="protein sequence ID" value="EFL44059.1"/>
    <property type="molecule type" value="Genomic_DNA"/>
</dbReference>
<evidence type="ECO:0000313" key="2">
    <source>
        <dbReference type="Proteomes" id="UP000004431"/>
    </source>
</evidence>
<keyword evidence="2" id="KW-1185">Reference proteome</keyword>
<feature type="non-terminal residue" evidence="1">
    <location>
        <position position="49"/>
    </location>
</feature>
<comment type="caution">
    <text evidence="1">The sequence shown here is derived from an EMBL/GenBank/DDBJ whole genome shotgun (WGS) entry which is preliminary data.</text>
</comment>
<reference evidence="1 2" key="1">
    <citation type="submission" date="2010-08" db="EMBL/GenBank/DDBJ databases">
        <authorList>
            <person name="Durkin A.S."/>
            <person name="Madupu R."/>
            <person name="Torralba M."/>
            <person name="Gillis M."/>
            <person name="Methe B."/>
            <person name="Sutton G."/>
            <person name="Nelson K.E."/>
        </authorList>
    </citation>
    <scope>NUCLEOTIDE SEQUENCE [LARGE SCALE GENOMIC DNA]</scope>
    <source>
        <strain evidence="1 2">PB189-T1-4</strain>
    </source>
</reference>